<dbReference type="EMBL" id="JBHULG010000001">
    <property type="protein sequence ID" value="MFD2544269.1"/>
    <property type="molecule type" value="Genomic_DNA"/>
</dbReference>
<accession>A0ABW5K811</accession>
<keyword evidence="3" id="KW-1185">Reference proteome</keyword>
<gene>
    <name evidence="2" type="ORF">ACFSO8_02230</name>
</gene>
<reference evidence="3" key="1">
    <citation type="journal article" date="2019" name="Int. J. Syst. Evol. Microbiol.">
        <title>The Global Catalogue of Microorganisms (GCM) 10K type strain sequencing project: providing services to taxonomists for standard genome sequencing and annotation.</title>
        <authorList>
            <consortium name="The Broad Institute Genomics Platform"/>
            <consortium name="The Broad Institute Genome Sequencing Center for Infectious Disease"/>
            <person name="Wu L."/>
            <person name="Ma J."/>
        </authorList>
    </citation>
    <scope>NUCLEOTIDE SEQUENCE [LARGE SCALE GENOMIC DNA]</scope>
    <source>
        <strain evidence="3">KCTC 52204</strain>
    </source>
</reference>
<feature type="compositionally biased region" description="Polar residues" evidence="1">
    <location>
        <begin position="1"/>
        <end position="11"/>
    </location>
</feature>
<protein>
    <submittedName>
        <fullName evidence="2">Uncharacterized protein</fullName>
    </submittedName>
</protein>
<dbReference type="RefSeq" id="WP_255927124.1">
    <property type="nucleotide sequence ID" value="NZ_JANFQP010000001.1"/>
</dbReference>
<sequence>MIPQRSDTFPQPSEMLPQPSEMVPRPTEMVPQRTEMIKKHFGTISVSDYSKNSLFFINFDNEIIF</sequence>
<name>A0ABW5K811_9FLAO</name>
<proteinExistence type="predicted"/>
<evidence type="ECO:0000313" key="3">
    <source>
        <dbReference type="Proteomes" id="UP001597394"/>
    </source>
</evidence>
<evidence type="ECO:0000313" key="2">
    <source>
        <dbReference type="EMBL" id="MFD2544269.1"/>
    </source>
</evidence>
<evidence type="ECO:0000256" key="1">
    <source>
        <dbReference type="SAM" id="MobiDB-lite"/>
    </source>
</evidence>
<comment type="caution">
    <text evidence="2">The sequence shown here is derived from an EMBL/GenBank/DDBJ whole genome shotgun (WGS) entry which is preliminary data.</text>
</comment>
<organism evidence="2 3">
    <name type="scientific">Kaistella montana</name>
    <dbReference type="NCBI Taxonomy" id="1849733"/>
    <lineage>
        <taxon>Bacteria</taxon>
        <taxon>Pseudomonadati</taxon>
        <taxon>Bacteroidota</taxon>
        <taxon>Flavobacteriia</taxon>
        <taxon>Flavobacteriales</taxon>
        <taxon>Weeksellaceae</taxon>
        <taxon>Chryseobacterium group</taxon>
        <taxon>Kaistella</taxon>
    </lineage>
</organism>
<feature type="region of interest" description="Disordered" evidence="1">
    <location>
        <begin position="1"/>
        <end position="28"/>
    </location>
</feature>
<dbReference type="Proteomes" id="UP001597394">
    <property type="component" value="Unassembled WGS sequence"/>
</dbReference>